<dbReference type="Gene3D" id="3.90.1010.20">
    <property type="match status" value="1"/>
</dbReference>
<dbReference type="InterPro" id="IPR007329">
    <property type="entry name" value="FMN-bd"/>
</dbReference>
<evidence type="ECO:0000313" key="6">
    <source>
        <dbReference type="Proteomes" id="UP000063147"/>
    </source>
</evidence>
<organism evidence="3">
    <name type="scientific">Fusobacterium animalis</name>
    <dbReference type="NCBI Taxonomy" id="76859"/>
    <lineage>
        <taxon>Bacteria</taxon>
        <taxon>Fusobacteriati</taxon>
        <taxon>Fusobacteriota</taxon>
        <taxon>Fusobacteriia</taxon>
        <taxon>Fusobacteriales</taxon>
        <taxon>Fusobacteriaceae</taxon>
        <taxon>Fusobacterium</taxon>
    </lineage>
</organism>
<dbReference type="EMBL" id="NPND01000012">
    <property type="protein sequence ID" value="PIM91581.1"/>
    <property type="molecule type" value="Genomic_DNA"/>
</dbReference>
<dbReference type="PATRIC" id="fig|76859.3.peg.577"/>
<dbReference type="EMBL" id="CP012713">
    <property type="protein sequence ID" value="ALF17189.1"/>
    <property type="molecule type" value="Genomic_DNA"/>
</dbReference>
<evidence type="ECO:0000256" key="1">
    <source>
        <dbReference type="SAM" id="SignalP"/>
    </source>
</evidence>
<name>A0A0M3URT7_9FUSO</name>
<protein>
    <submittedName>
        <fullName evidence="4">FMN-binding domain-containing protein</fullName>
    </submittedName>
    <submittedName>
        <fullName evidence="5">FMN-binding protein</fullName>
    </submittedName>
</protein>
<accession>A0A0M3URT7</accession>
<dbReference type="OrthoDB" id="90011at2"/>
<evidence type="ECO:0000259" key="2">
    <source>
        <dbReference type="Pfam" id="PF04205"/>
    </source>
</evidence>
<feature type="domain" description="FMN-binding" evidence="2">
    <location>
        <begin position="50"/>
        <end position="136"/>
    </location>
</feature>
<dbReference type="AlphaFoldDB" id="A0A0M3URT7"/>
<evidence type="ECO:0000313" key="3">
    <source>
        <dbReference type="EMBL" id="ALF17189.1"/>
    </source>
</evidence>
<dbReference type="Proteomes" id="UP000230719">
    <property type="component" value="Unassembled WGS sequence"/>
</dbReference>
<reference evidence="3 6" key="1">
    <citation type="submission" date="2015-09" db="EMBL/GenBank/DDBJ databases">
        <authorList>
            <person name="Jackson K.R."/>
            <person name="Lunt B.L."/>
            <person name="Fisher J.N.B."/>
            <person name="Gardner A.V."/>
            <person name="Bailey M.E."/>
            <person name="Deus L.M."/>
            <person name="Earl A.S."/>
            <person name="Gibby P.D."/>
            <person name="Hartmann K.A."/>
            <person name="Liu J.E."/>
            <person name="Manci A.M."/>
            <person name="Nielsen D.A."/>
            <person name="Solomon M.B."/>
            <person name="Breakwell D.P."/>
            <person name="Burnett S.H."/>
            <person name="Grose J.H."/>
        </authorList>
    </citation>
    <scope>NUCLEOTIDE SEQUENCE [LARGE SCALE GENOMIC DNA]</scope>
    <source>
        <strain evidence="3 6">KCOM 1279</strain>
    </source>
</reference>
<proteinExistence type="predicted"/>
<dbReference type="GO" id="GO:0010181">
    <property type="term" value="F:FMN binding"/>
    <property type="evidence" value="ECO:0007669"/>
    <property type="project" value="InterPro"/>
</dbReference>
<reference evidence="5 8" key="3">
    <citation type="submission" date="2017-08" db="EMBL/GenBank/DDBJ databases">
        <title>Analysis of Fusobacterium persistence and antibiotic response in human colorectal.</title>
        <authorList>
            <person name="Bullman S."/>
        </authorList>
    </citation>
    <scope>NUCLEOTIDE SEQUENCE [LARGE SCALE GENOMIC DNA]</scope>
    <source>
        <strain evidence="5 8">P2_CP</strain>
    </source>
</reference>
<sequence length="140" mass="15477">MKKYLLIGMVVALSLLTACGKKDFSKMTFNDGEYQGHYESDDKDNKDSADVTITIQDNKIVNCTAEFKDSKGNIKGDDYAKDAGEDKYQKAQIAVQGFSTYADKLVEVQDPDQVDAVSGATVSNKEFKEAVWDALEKAKK</sequence>
<dbReference type="RefSeq" id="WP_060675803.1">
    <property type="nucleotide sequence ID" value="NZ_CP012713.1"/>
</dbReference>
<reference evidence="4 7" key="2">
    <citation type="submission" date="2017-06" db="EMBL/GenBank/DDBJ databases">
        <title>Draft genome sequence of Fusobacterium nucleatum subsp. animalis KCOM 1280 (=ChDC F318).</title>
        <authorList>
            <person name="Kook J.-K."/>
            <person name="Park S.-N."/>
            <person name="Lim Y.K."/>
            <person name="Roh H."/>
        </authorList>
    </citation>
    <scope>NUCLEOTIDE SEQUENCE [LARGE SCALE GENOMIC DNA]</scope>
    <source>
        <strain evidence="4">KCOM 1280</strain>
        <strain evidence="7">KCOM 1280 ( ChDC F318)</strain>
    </source>
</reference>
<dbReference type="GO" id="GO:0016020">
    <property type="term" value="C:membrane"/>
    <property type="evidence" value="ECO:0007669"/>
    <property type="project" value="InterPro"/>
</dbReference>
<dbReference type="Proteomes" id="UP000063147">
    <property type="component" value="Chromosome"/>
</dbReference>
<dbReference type="PIRSF" id="PIRSF036531">
    <property type="entry name" value="Tpp15_prd"/>
    <property type="match status" value="1"/>
</dbReference>
<feature type="signal peptide" evidence="1">
    <location>
        <begin position="1"/>
        <end position="20"/>
    </location>
</feature>
<dbReference type="PROSITE" id="PS51257">
    <property type="entry name" value="PROKAR_LIPOPROTEIN"/>
    <property type="match status" value="1"/>
</dbReference>
<evidence type="ECO:0000313" key="4">
    <source>
        <dbReference type="EMBL" id="PGH24393.1"/>
    </source>
</evidence>
<keyword evidence="1" id="KW-0732">Signal</keyword>
<dbReference type="InterPro" id="IPR017058">
    <property type="entry name" value="Major_M_immunogen_Tpp15_prd"/>
</dbReference>
<evidence type="ECO:0000313" key="5">
    <source>
        <dbReference type="EMBL" id="PIM91581.1"/>
    </source>
</evidence>
<evidence type="ECO:0000313" key="7">
    <source>
        <dbReference type="Proteomes" id="UP000226179"/>
    </source>
</evidence>
<gene>
    <name evidence="5" type="ORF">CI114_05240</name>
    <name evidence="4" type="ORF">RN90_02480</name>
    <name evidence="3" type="ORF">RN98_02950</name>
</gene>
<dbReference type="EMBL" id="NJGJ01000001">
    <property type="protein sequence ID" value="PGH24393.1"/>
    <property type="molecule type" value="Genomic_DNA"/>
</dbReference>
<evidence type="ECO:0000313" key="8">
    <source>
        <dbReference type="Proteomes" id="UP000230719"/>
    </source>
</evidence>
<dbReference type="Proteomes" id="UP000226179">
    <property type="component" value="Unassembled WGS sequence"/>
</dbReference>
<dbReference type="Pfam" id="PF04205">
    <property type="entry name" value="FMN_bind"/>
    <property type="match status" value="1"/>
</dbReference>
<feature type="chain" id="PRO_5014233899" evidence="1">
    <location>
        <begin position="21"/>
        <end position="140"/>
    </location>
</feature>